<dbReference type="InterPro" id="IPR017907">
    <property type="entry name" value="Znf_RING_CS"/>
</dbReference>
<organism evidence="7 8">
    <name type="scientific">Adineta steineri</name>
    <dbReference type="NCBI Taxonomy" id="433720"/>
    <lineage>
        <taxon>Eukaryota</taxon>
        <taxon>Metazoa</taxon>
        <taxon>Spiralia</taxon>
        <taxon>Gnathifera</taxon>
        <taxon>Rotifera</taxon>
        <taxon>Eurotatoria</taxon>
        <taxon>Bdelloidea</taxon>
        <taxon>Adinetida</taxon>
        <taxon>Adinetidae</taxon>
        <taxon>Adineta</taxon>
    </lineage>
</organism>
<evidence type="ECO:0000313" key="7">
    <source>
        <dbReference type="EMBL" id="CAF4120610.1"/>
    </source>
</evidence>
<dbReference type="EMBL" id="CAJOBB010005225">
    <property type="protein sequence ID" value="CAF4120610.1"/>
    <property type="molecule type" value="Genomic_DNA"/>
</dbReference>
<dbReference type="InterPro" id="IPR001841">
    <property type="entry name" value="Znf_RING"/>
</dbReference>
<keyword evidence="2 4" id="KW-0863">Zinc-finger</keyword>
<protein>
    <recommendedName>
        <fullName evidence="5">RING-type domain-containing protein</fullName>
    </recommendedName>
</protein>
<evidence type="ECO:0000256" key="4">
    <source>
        <dbReference type="PROSITE-ProRule" id="PRU00175"/>
    </source>
</evidence>
<dbReference type="Proteomes" id="UP000663860">
    <property type="component" value="Unassembled WGS sequence"/>
</dbReference>
<gene>
    <name evidence="6" type="ORF">IZO911_LOCUS25567</name>
    <name evidence="7" type="ORF">KXQ929_LOCUS35618</name>
</gene>
<dbReference type="InterPro" id="IPR013083">
    <property type="entry name" value="Znf_RING/FYVE/PHD"/>
</dbReference>
<dbReference type="SUPFAM" id="SSF57850">
    <property type="entry name" value="RING/U-box"/>
    <property type="match status" value="1"/>
</dbReference>
<dbReference type="PANTHER" id="PTHR10131">
    <property type="entry name" value="TNF RECEPTOR ASSOCIATED FACTOR"/>
    <property type="match status" value="1"/>
</dbReference>
<evidence type="ECO:0000259" key="5">
    <source>
        <dbReference type="PROSITE" id="PS50089"/>
    </source>
</evidence>
<dbReference type="PANTHER" id="PTHR10131:SF94">
    <property type="entry name" value="TNF RECEPTOR-ASSOCIATED FACTOR 4"/>
    <property type="match status" value="1"/>
</dbReference>
<reference evidence="7" key="1">
    <citation type="submission" date="2021-02" db="EMBL/GenBank/DDBJ databases">
        <authorList>
            <person name="Nowell W R."/>
        </authorList>
    </citation>
    <scope>NUCLEOTIDE SEQUENCE</scope>
</reference>
<dbReference type="PROSITE" id="PS50089">
    <property type="entry name" value="ZF_RING_2"/>
    <property type="match status" value="1"/>
</dbReference>
<proteinExistence type="predicted"/>
<keyword evidence="3" id="KW-0862">Zinc</keyword>
<keyword evidence="1" id="KW-0479">Metal-binding</keyword>
<evidence type="ECO:0000256" key="3">
    <source>
        <dbReference type="ARBA" id="ARBA00022833"/>
    </source>
</evidence>
<dbReference type="Proteomes" id="UP000663868">
    <property type="component" value="Unassembled WGS sequence"/>
</dbReference>
<feature type="domain" description="RING-type" evidence="5">
    <location>
        <begin position="28"/>
        <end position="66"/>
    </location>
</feature>
<name>A0A819W9B3_9BILA</name>
<comment type="caution">
    <text evidence="7">The sequence shown here is derived from an EMBL/GenBank/DDBJ whole genome shotgun (WGS) entry which is preliminary data.</text>
</comment>
<dbReference type="AlphaFoldDB" id="A0A819W9B3"/>
<dbReference type="SUPFAM" id="SSF56399">
    <property type="entry name" value="ADP-ribosylation"/>
    <property type="match status" value="1"/>
</dbReference>
<dbReference type="Gene3D" id="3.30.40.10">
    <property type="entry name" value="Zinc/RING finger domain, C3HC4 (zinc finger)"/>
    <property type="match status" value="2"/>
</dbReference>
<evidence type="ECO:0000313" key="8">
    <source>
        <dbReference type="Proteomes" id="UP000663868"/>
    </source>
</evidence>
<accession>A0A819W9B3</accession>
<sequence>MAAANAQAITLNDYDYIDEDSIDCELKCSLCMQPFQVLVSATCGHTFCHVCISQWVARQSTCPTCRMRTSTEDFRPISTRIVLNQLERLLMKCKRCNKMNIQRGNIHEHQQRCPNQIVSCPAFNIKCSWNGTRNALTEHIQQCSFQKIRPVIDDIYEHLKNVDYTQLVVYHGVTLTDEMIKDYQQVVGSVLFWFAFTSTLKDRQTAEEFGNTLFIIKINQFLVEKIERDPISGKYLIYMGCD</sequence>
<dbReference type="PROSITE" id="PS00518">
    <property type="entry name" value="ZF_RING_1"/>
    <property type="match status" value="1"/>
</dbReference>
<evidence type="ECO:0000313" key="6">
    <source>
        <dbReference type="EMBL" id="CAF1147216.1"/>
    </source>
</evidence>
<evidence type="ECO:0000256" key="2">
    <source>
        <dbReference type="ARBA" id="ARBA00022771"/>
    </source>
</evidence>
<dbReference type="GO" id="GO:0008270">
    <property type="term" value="F:zinc ion binding"/>
    <property type="evidence" value="ECO:0007669"/>
    <property type="project" value="UniProtKB-KW"/>
</dbReference>
<dbReference type="SMART" id="SM00184">
    <property type="entry name" value="RING"/>
    <property type="match status" value="1"/>
</dbReference>
<dbReference type="Gene3D" id="3.90.176.10">
    <property type="entry name" value="Toxin ADP-ribosyltransferase, Chain A, domain 1"/>
    <property type="match status" value="1"/>
</dbReference>
<dbReference type="SUPFAM" id="SSF49599">
    <property type="entry name" value="TRAF domain-like"/>
    <property type="match status" value="1"/>
</dbReference>
<dbReference type="EMBL" id="CAJNOE010000321">
    <property type="protein sequence ID" value="CAF1147216.1"/>
    <property type="molecule type" value="Genomic_DNA"/>
</dbReference>
<dbReference type="Pfam" id="PF13639">
    <property type="entry name" value="zf-RING_2"/>
    <property type="match status" value="1"/>
</dbReference>
<evidence type="ECO:0000256" key="1">
    <source>
        <dbReference type="ARBA" id="ARBA00022723"/>
    </source>
</evidence>